<protein>
    <recommendedName>
        <fullName evidence="3">Esterase</fullName>
    </recommendedName>
</protein>
<accession>A0A9X2C481</accession>
<comment type="caution">
    <text evidence="1">The sequence shown here is derived from an EMBL/GenBank/DDBJ whole genome shotgun (WGS) entry which is preliminary data.</text>
</comment>
<dbReference type="PANTHER" id="PTHR48098:SF3">
    <property type="entry name" value="IRON(III) ENTEROBACTIN ESTERASE"/>
    <property type="match status" value="1"/>
</dbReference>
<proteinExistence type="predicted"/>
<name>A0A9X2C481_9BURK</name>
<dbReference type="RefSeq" id="WP_275684888.1">
    <property type="nucleotide sequence ID" value="NZ_JAJLJH010000010.1"/>
</dbReference>
<dbReference type="AlphaFoldDB" id="A0A9X2C481"/>
<dbReference type="InterPro" id="IPR000801">
    <property type="entry name" value="Esterase-like"/>
</dbReference>
<keyword evidence="2" id="KW-1185">Reference proteome</keyword>
<evidence type="ECO:0000313" key="1">
    <source>
        <dbReference type="EMBL" id="MCK9688850.1"/>
    </source>
</evidence>
<sequence length="306" mass="33386">MSDTSHLDPVIAALRTALPGLTDHDAPRFARAISVDEPYKPGPDAQARPGVPEGRLQAHRHVGRSVYPGVERDVQVYVPAQYDAARPAGLVVLQDGSGYLGPETNARVVLDNLIHARTIPVTIAVFVDPGEQGPGLPIFGGTNNRSIEYDSTDDAYARFLVDELLPDVLQGLAVSDDPRDRAIVGISSSAQCAFAAAWHRPDQFSKVISHIGSFVDIRGGHEWPYRIRKEARRPLRVWMQDGDADLDIVYGHWFLANEQMAAALAYAGYDHEFVVGSGGHSIRHGGATLPDALRWLWRDHPQVAAA</sequence>
<dbReference type="SUPFAM" id="SSF53474">
    <property type="entry name" value="alpha/beta-Hydrolases"/>
    <property type="match status" value="1"/>
</dbReference>
<evidence type="ECO:0000313" key="2">
    <source>
        <dbReference type="Proteomes" id="UP001139353"/>
    </source>
</evidence>
<dbReference type="PANTHER" id="PTHR48098">
    <property type="entry name" value="ENTEROCHELIN ESTERASE-RELATED"/>
    <property type="match status" value="1"/>
</dbReference>
<organism evidence="1 2">
    <name type="scientific">Scleromatobacter humisilvae</name>
    <dbReference type="NCBI Taxonomy" id="2897159"/>
    <lineage>
        <taxon>Bacteria</taxon>
        <taxon>Pseudomonadati</taxon>
        <taxon>Pseudomonadota</taxon>
        <taxon>Betaproteobacteria</taxon>
        <taxon>Burkholderiales</taxon>
        <taxon>Sphaerotilaceae</taxon>
        <taxon>Scleromatobacter</taxon>
    </lineage>
</organism>
<gene>
    <name evidence="1" type="ORF">LPC04_24310</name>
</gene>
<dbReference type="Proteomes" id="UP001139353">
    <property type="component" value="Unassembled WGS sequence"/>
</dbReference>
<dbReference type="InterPro" id="IPR050583">
    <property type="entry name" value="Mycobacterial_A85_antigen"/>
</dbReference>
<dbReference type="InterPro" id="IPR029058">
    <property type="entry name" value="AB_hydrolase_fold"/>
</dbReference>
<dbReference type="Pfam" id="PF00756">
    <property type="entry name" value="Esterase"/>
    <property type="match status" value="1"/>
</dbReference>
<evidence type="ECO:0008006" key="3">
    <source>
        <dbReference type="Google" id="ProtNLM"/>
    </source>
</evidence>
<dbReference type="EMBL" id="JAJLJH010000010">
    <property type="protein sequence ID" value="MCK9688850.1"/>
    <property type="molecule type" value="Genomic_DNA"/>
</dbReference>
<reference evidence="1" key="1">
    <citation type="submission" date="2021-11" db="EMBL/GenBank/DDBJ databases">
        <title>BS-T2-15 a new species belonging to the Comamonadaceae family isolated from the soil of a French oak forest.</title>
        <authorList>
            <person name="Mieszkin S."/>
            <person name="Alain K."/>
        </authorList>
    </citation>
    <scope>NUCLEOTIDE SEQUENCE</scope>
    <source>
        <strain evidence="1">BS-T2-15</strain>
    </source>
</reference>
<dbReference type="Gene3D" id="3.40.50.1820">
    <property type="entry name" value="alpha/beta hydrolase"/>
    <property type="match status" value="1"/>
</dbReference>